<reference evidence="1 2" key="1">
    <citation type="submission" date="2018-04" db="EMBL/GenBank/DDBJ databases">
        <title>Bacteria isolated from cave deposits of Manipur.</title>
        <authorList>
            <person name="Sahoo D."/>
            <person name="Sarangthem I."/>
            <person name="Nandeibam J."/>
        </authorList>
    </citation>
    <scope>NUCLEOTIDE SEQUENCE [LARGE SCALE GENOMIC DNA]</scope>
    <source>
        <strain evidence="2">mrc11</strain>
    </source>
</reference>
<dbReference type="Proteomes" id="UP000249166">
    <property type="component" value="Unassembled WGS sequence"/>
</dbReference>
<name>A0A328HGT5_ARTGO</name>
<evidence type="ECO:0000313" key="1">
    <source>
        <dbReference type="EMBL" id="RAM37354.1"/>
    </source>
</evidence>
<sequence>MFWLPPRTSDGGSALGDVFVAWMPPGETSAGPLSINGYGTEGERMYIRYGPNISQDRAHEEELGYHESLHVGQWAVANRLAGPFAFPAAYFADDALFPASRKHCEQDAGLSRGGYRPRLITGRHPNGLLQRWWPHLLC</sequence>
<dbReference type="EMBL" id="QLNP01000074">
    <property type="protein sequence ID" value="RAM37354.1"/>
    <property type="molecule type" value="Genomic_DNA"/>
</dbReference>
<dbReference type="AlphaFoldDB" id="A0A328HGT5"/>
<evidence type="ECO:0000313" key="2">
    <source>
        <dbReference type="Proteomes" id="UP000249166"/>
    </source>
</evidence>
<accession>A0A328HGT5</accession>
<comment type="caution">
    <text evidence="1">The sequence shown here is derived from an EMBL/GenBank/DDBJ whole genome shotgun (WGS) entry which is preliminary data.</text>
</comment>
<organism evidence="1 2">
    <name type="scientific">Arthrobacter globiformis</name>
    <dbReference type="NCBI Taxonomy" id="1665"/>
    <lineage>
        <taxon>Bacteria</taxon>
        <taxon>Bacillati</taxon>
        <taxon>Actinomycetota</taxon>
        <taxon>Actinomycetes</taxon>
        <taxon>Micrococcales</taxon>
        <taxon>Micrococcaceae</taxon>
        <taxon>Arthrobacter</taxon>
    </lineage>
</organism>
<gene>
    <name evidence="1" type="ORF">DBZ45_11140</name>
</gene>
<protein>
    <submittedName>
        <fullName evidence="1">Uncharacterized protein</fullName>
    </submittedName>
</protein>
<proteinExistence type="predicted"/>